<dbReference type="Pfam" id="PF00008">
    <property type="entry name" value="EGF"/>
    <property type="match status" value="1"/>
</dbReference>
<organism evidence="3 4">
    <name type="scientific">Meloidogyne incognita</name>
    <name type="common">Southern root-knot nematode worm</name>
    <name type="synonym">Oxyuris incognita</name>
    <dbReference type="NCBI Taxonomy" id="6306"/>
    <lineage>
        <taxon>Eukaryota</taxon>
        <taxon>Metazoa</taxon>
        <taxon>Ecdysozoa</taxon>
        <taxon>Nematoda</taxon>
        <taxon>Chromadorea</taxon>
        <taxon>Rhabditida</taxon>
        <taxon>Tylenchina</taxon>
        <taxon>Tylenchomorpha</taxon>
        <taxon>Tylenchoidea</taxon>
        <taxon>Meloidogynidae</taxon>
        <taxon>Meloidogyninae</taxon>
        <taxon>Meloidogyne</taxon>
        <taxon>Meloidogyne incognita group</taxon>
    </lineage>
</organism>
<sequence>MPIPTKPKHCPSPFVLFKNSSTGEDECVCVKPRNANLEEEGSTCELQESNCPEEECQNGGECVQLGMKAFCICPSDFVGVYCEQHKNENKIINNSLIENNNFSSSKILPLIPANKEECKIKGKNCLNGGICTFSNLEKNESFCKCTEKFTGNNFYILSKEWRREEGDSACGSGKSQDIQNFRMRTFFLIKTFESINLRLTF</sequence>
<keyword evidence="1" id="KW-0245">EGF-like domain</keyword>
<dbReference type="PROSITE" id="PS50026">
    <property type="entry name" value="EGF_3"/>
    <property type="match status" value="2"/>
</dbReference>
<dbReference type="Proteomes" id="UP000887563">
    <property type="component" value="Unplaced"/>
</dbReference>
<evidence type="ECO:0000313" key="4">
    <source>
        <dbReference type="WBParaSite" id="Minc3s01379g23300"/>
    </source>
</evidence>
<name>A0A914MAB8_MELIC</name>
<accession>A0A914MAB8</accession>
<reference evidence="4" key="1">
    <citation type="submission" date="2022-11" db="UniProtKB">
        <authorList>
            <consortium name="WormBaseParasite"/>
        </authorList>
    </citation>
    <scope>IDENTIFICATION</scope>
</reference>
<dbReference type="InterPro" id="IPR000742">
    <property type="entry name" value="EGF"/>
</dbReference>
<dbReference type="AlphaFoldDB" id="A0A914MAB8"/>
<dbReference type="Gene3D" id="2.10.25.10">
    <property type="entry name" value="Laminin"/>
    <property type="match status" value="2"/>
</dbReference>
<evidence type="ECO:0000256" key="1">
    <source>
        <dbReference type="PROSITE-ProRule" id="PRU00076"/>
    </source>
</evidence>
<proteinExistence type="predicted"/>
<feature type="domain" description="EGF-like" evidence="2">
    <location>
        <begin position="114"/>
        <end position="155"/>
    </location>
</feature>
<evidence type="ECO:0000259" key="2">
    <source>
        <dbReference type="PROSITE" id="PS50026"/>
    </source>
</evidence>
<dbReference type="SUPFAM" id="SSF57196">
    <property type="entry name" value="EGF/Laminin"/>
    <property type="match status" value="1"/>
</dbReference>
<keyword evidence="1" id="KW-1015">Disulfide bond</keyword>
<protein>
    <submittedName>
        <fullName evidence="4">EGF-like domain-containing protein</fullName>
    </submittedName>
</protein>
<comment type="caution">
    <text evidence="1">Lacks conserved residue(s) required for the propagation of feature annotation.</text>
</comment>
<feature type="disulfide bond" evidence="1">
    <location>
        <begin position="73"/>
        <end position="82"/>
    </location>
</feature>
<keyword evidence="3" id="KW-1185">Reference proteome</keyword>
<evidence type="ECO:0000313" key="3">
    <source>
        <dbReference type="Proteomes" id="UP000887563"/>
    </source>
</evidence>
<dbReference type="PROSITE" id="PS00022">
    <property type="entry name" value="EGF_1"/>
    <property type="match status" value="1"/>
</dbReference>
<feature type="domain" description="EGF-like" evidence="2">
    <location>
        <begin position="47"/>
        <end position="83"/>
    </location>
</feature>
<dbReference type="WBParaSite" id="Minc3s01379g23300">
    <property type="protein sequence ID" value="Minc3s01379g23300"/>
    <property type="gene ID" value="Minc3s01379g23300"/>
</dbReference>
<dbReference type="SMART" id="SM00181">
    <property type="entry name" value="EGF"/>
    <property type="match status" value="2"/>
</dbReference>